<keyword evidence="2 6" id="KW-0853">WD repeat</keyword>
<dbReference type="CDD" id="cd00200">
    <property type="entry name" value="WD40"/>
    <property type="match status" value="1"/>
</dbReference>
<evidence type="ECO:0000256" key="5">
    <source>
        <dbReference type="ARBA" id="ARBA00023242"/>
    </source>
</evidence>
<evidence type="ECO:0000256" key="1">
    <source>
        <dbReference type="ARBA" id="ARBA00004123"/>
    </source>
</evidence>
<name>A0A267DH23_9PLAT</name>
<dbReference type="InterPro" id="IPR015943">
    <property type="entry name" value="WD40/YVTN_repeat-like_dom_sf"/>
</dbReference>
<reference evidence="8 9" key="1">
    <citation type="submission" date="2017-06" db="EMBL/GenBank/DDBJ databases">
        <title>A platform for efficient transgenesis in Macrostomum lignano, a flatworm model organism for stem cell research.</title>
        <authorList>
            <person name="Berezikov E."/>
        </authorList>
    </citation>
    <scope>NUCLEOTIDE SEQUENCE [LARGE SCALE GENOMIC DNA]</scope>
    <source>
        <strain evidence="8">DV1</strain>
        <tissue evidence="8">Whole organism</tissue>
    </source>
</reference>
<dbReference type="Pfam" id="PF00400">
    <property type="entry name" value="WD40"/>
    <property type="match status" value="7"/>
</dbReference>
<dbReference type="SMART" id="SM00320">
    <property type="entry name" value="WD40"/>
    <property type="match status" value="7"/>
</dbReference>
<dbReference type="InterPro" id="IPR036322">
    <property type="entry name" value="WD40_repeat_dom_sf"/>
</dbReference>
<feature type="repeat" description="WD" evidence="6">
    <location>
        <begin position="218"/>
        <end position="243"/>
    </location>
</feature>
<organism evidence="8 9">
    <name type="scientific">Macrostomum lignano</name>
    <dbReference type="NCBI Taxonomy" id="282301"/>
    <lineage>
        <taxon>Eukaryota</taxon>
        <taxon>Metazoa</taxon>
        <taxon>Spiralia</taxon>
        <taxon>Lophotrochozoa</taxon>
        <taxon>Platyhelminthes</taxon>
        <taxon>Rhabditophora</taxon>
        <taxon>Macrostomorpha</taxon>
        <taxon>Macrostomida</taxon>
        <taxon>Macrostomidae</taxon>
        <taxon>Macrostomum</taxon>
    </lineage>
</organism>
<dbReference type="PROSITE" id="PS50082">
    <property type="entry name" value="WD_REPEATS_2"/>
    <property type="match status" value="7"/>
</dbReference>
<evidence type="ECO:0000256" key="4">
    <source>
        <dbReference type="ARBA" id="ARBA00022737"/>
    </source>
</evidence>
<dbReference type="GO" id="GO:0005847">
    <property type="term" value="C:mRNA cleavage and polyadenylation specificity factor complex"/>
    <property type="evidence" value="ECO:0007669"/>
    <property type="project" value="TreeGrafter"/>
</dbReference>
<evidence type="ECO:0000256" key="6">
    <source>
        <dbReference type="PROSITE-ProRule" id="PRU00221"/>
    </source>
</evidence>
<protein>
    <submittedName>
        <fullName evidence="8">Uncharacterized protein</fullName>
    </submittedName>
</protein>
<evidence type="ECO:0000256" key="7">
    <source>
        <dbReference type="SAM" id="MobiDB-lite"/>
    </source>
</evidence>
<dbReference type="PANTHER" id="PTHR22836">
    <property type="entry name" value="WD40 REPEAT PROTEIN"/>
    <property type="match status" value="1"/>
</dbReference>
<comment type="caution">
    <text evidence="8">The sequence shown here is derived from an EMBL/GenBank/DDBJ whole genome shotgun (WGS) entry which is preliminary data.</text>
</comment>
<feature type="region of interest" description="Disordered" evidence="7">
    <location>
        <begin position="412"/>
        <end position="568"/>
    </location>
</feature>
<feature type="repeat" description="WD" evidence="6">
    <location>
        <begin position="135"/>
        <end position="176"/>
    </location>
</feature>
<evidence type="ECO:0000256" key="2">
    <source>
        <dbReference type="ARBA" id="ARBA00022574"/>
    </source>
</evidence>
<feature type="region of interest" description="Disordered" evidence="7">
    <location>
        <begin position="754"/>
        <end position="805"/>
    </location>
</feature>
<feature type="repeat" description="WD" evidence="6">
    <location>
        <begin position="176"/>
        <end position="208"/>
    </location>
</feature>
<feature type="repeat" description="WD" evidence="6">
    <location>
        <begin position="93"/>
        <end position="125"/>
    </location>
</feature>
<keyword evidence="3" id="KW-0507">mRNA processing</keyword>
<dbReference type="Gene3D" id="2.130.10.10">
    <property type="entry name" value="YVTN repeat-like/Quinoprotein amine dehydrogenase"/>
    <property type="match status" value="3"/>
</dbReference>
<feature type="compositionally biased region" description="Basic residues" evidence="7">
    <location>
        <begin position="694"/>
        <end position="710"/>
    </location>
</feature>
<feature type="compositionally biased region" description="Basic residues" evidence="7">
    <location>
        <begin position="420"/>
        <end position="442"/>
    </location>
</feature>
<keyword evidence="4" id="KW-0677">Repeat</keyword>
<evidence type="ECO:0000313" key="8">
    <source>
        <dbReference type="EMBL" id="PAA48466.1"/>
    </source>
</evidence>
<evidence type="ECO:0000313" key="9">
    <source>
        <dbReference type="Proteomes" id="UP000215902"/>
    </source>
</evidence>
<dbReference type="AlphaFoldDB" id="A0A267DH23"/>
<sequence length="805" mass="88125">MDSERNFAMGMDDSEHIPAGYDGKRAKKAVFRKTIDYNHSSFKYLSERLFRKDAMSRPFIEPDYLFHGELLPPLGMLDCPLNCITAKHIRTSTNKNKCPIFSVCWTPEGRRLITGAASGEFTLWNGLTFNFETILQAHESSIRCMLWSHNEDWLLTADNAGYVKYWQANMNNVKMYQAHKDPIRGCSFCPTDTKFVTCSDDATVRIWDFVRCREERVLRGHGADVRSVAWHPHKSLVISGSKDAQQPIKLWDPKSGESLTTLYVHKNTCTDVQWNRNGNWFLTASRDNLIKLFDVRNLRQDLQTFRGHKKDVMRVAWHPEYESLFASGGADGAMMFWNVGTRTDVGCVEDAHENMIWSLAWHPLGHIIVTGSNDFSTKFWSRNRPGDVIRDAPKVVPGGAVAAPVTGVVDRRDHRQQAGGHHRQQIQQHHHHRDHHHHHHQRGGGGSNFRGGRGGRAGGRGGHFHQGYRGGGGGSFRGGHGGGGGAPAAAAHHGPVQTPSNVRVGPNLRFKPGVRANDDESAIPALGDGTAQNIPGIRSSAAEADAAGGGEESGEPRQPRKRPASKAIPKSFQAAWVKARPGLPGLEGADELEDESFIPMADTPAPGPPIRGVAPACNTTKTRTRPRLAPWAPTAFAVQSPAEASRRSRGESAAQTKAKAILTAITEPTAIRASPTRSRRCRSSSGVAATLFRRSRSSAARGRRRCRRTGRSAAGTAPRWVPAGGLHGAPGRDFLAPEAAPKCGRDRLTISSSIVEAGDNEVDNEADNGVDNEADKEINNEADNEIDNEADNEIDNVADNEADND</sequence>
<keyword evidence="9" id="KW-1185">Reference proteome</keyword>
<dbReference type="PROSITE" id="PS50294">
    <property type="entry name" value="WD_REPEATS_REGION"/>
    <property type="match status" value="4"/>
</dbReference>
<feature type="repeat" description="WD" evidence="6">
    <location>
        <begin position="262"/>
        <end position="303"/>
    </location>
</feature>
<dbReference type="InterPro" id="IPR001680">
    <property type="entry name" value="WD40_rpt"/>
</dbReference>
<evidence type="ECO:0000256" key="3">
    <source>
        <dbReference type="ARBA" id="ARBA00022664"/>
    </source>
</evidence>
<accession>A0A267DH23</accession>
<gene>
    <name evidence="8" type="ORF">BOX15_Mlig000955g1</name>
</gene>
<dbReference type="EMBL" id="NIVC01004139">
    <property type="protein sequence ID" value="PAA48466.1"/>
    <property type="molecule type" value="Genomic_DNA"/>
</dbReference>
<dbReference type="InterPro" id="IPR045245">
    <property type="entry name" value="Pfs2-like"/>
</dbReference>
<feature type="compositionally biased region" description="Acidic residues" evidence="7">
    <location>
        <begin position="780"/>
        <end position="805"/>
    </location>
</feature>
<dbReference type="PANTHER" id="PTHR22836:SF0">
    <property type="entry name" value="PRE-MRNA 3' END PROCESSING PROTEIN WDR33"/>
    <property type="match status" value="1"/>
</dbReference>
<feature type="compositionally biased region" description="Gly residues" evidence="7">
    <location>
        <begin position="443"/>
        <end position="461"/>
    </location>
</feature>
<keyword evidence="5" id="KW-0539">Nucleus</keyword>
<dbReference type="SUPFAM" id="SSF50978">
    <property type="entry name" value="WD40 repeat-like"/>
    <property type="match status" value="1"/>
</dbReference>
<dbReference type="FunFam" id="2.130.10.10:FF:000085">
    <property type="entry name" value="WD repeat domain 33"/>
    <property type="match status" value="1"/>
</dbReference>
<dbReference type="Proteomes" id="UP000215902">
    <property type="component" value="Unassembled WGS sequence"/>
</dbReference>
<dbReference type="GO" id="GO:0031124">
    <property type="term" value="P:mRNA 3'-end processing"/>
    <property type="evidence" value="ECO:0007669"/>
    <property type="project" value="InterPro"/>
</dbReference>
<dbReference type="FunFam" id="2.130.10.10:FF:000069">
    <property type="entry name" value="WD repeat domain 33"/>
    <property type="match status" value="1"/>
</dbReference>
<feature type="region of interest" description="Disordered" evidence="7">
    <location>
        <begin position="694"/>
        <end position="725"/>
    </location>
</feature>
<comment type="subcellular location">
    <subcellularLocation>
        <location evidence="1">Nucleus</location>
    </subcellularLocation>
</comment>
<feature type="compositionally biased region" description="Gly residues" evidence="7">
    <location>
        <begin position="468"/>
        <end position="486"/>
    </location>
</feature>
<feature type="repeat" description="WD" evidence="6">
    <location>
        <begin position="349"/>
        <end position="381"/>
    </location>
</feature>
<dbReference type="STRING" id="282301.A0A267DH23"/>
<dbReference type="OrthoDB" id="16717at2759"/>
<proteinExistence type="predicted"/>
<feature type="repeat" description="WD" evidence="6">
    <location>
        <begin position="305"/>
        <end position="339"/>
    </location>
</feature>
<feature type="compositionally biased region" description="Acidic residues" evidence="7">
    <location>
        <begin position="758"/>
        <end position="772"/>
    </location>
</feature>